<keyword evidence="3" id="KW-1185">Reference proteome</keyword>
<feature type="transmembrane region" description="Helical" evidence="1">
    <location>
        <begin position="12"/>
        <end position="31"/>
    </location>
</feature>
<gene>
    <name evidence="2" type="ORF">SAMN02745355_0961</name>
</gene>
<protein>
    <submittedName>
        <fullName evidence="2">Uncharacterized protein</fullName>
    </submittedName>
</protein>
<feature type="transmembrane region" description="Helical" evidence="1">
    <location>
        <begin position="37"/>
        <end position="54"/>
    </location>
</feature>
<evidence type="ECO:0000313" key="3">
    <source>
        <dbReference type="Proteomes" id="UP000192315"/>
    </source>
</evidence>
<dbReference type="EMBL" id="FWYE01000002">
    <property type="protein sequence ID" value="SMD31042.1"/>
    <property type="molecule type" value="Genomic_DNA"/>
</dbReference>
<accession>A0A8G2FX06</accession>
<dbReference type="Proteomes" id="UP000192315">
    <property type="component" value="Unassembled WGS sequence"/>
</dbReference>
<keyword evidence="1" id="KW-0812">Transmembrane</keyword>
<proteinExistence type="predicted"/>
<evidence type="ECO:0000313" key="2">
    <source>
        <dbReference type="EMBL" id="SMD31042.1"/>
    </source>
</evidence>
<sequence length="60" mass="6415">MASKNVNKMFSLGFLPVMLSTGSIISSFYQAGYAVDVVMLLVGIGFVTALVILTRKKKSA</sequence>
<keyword evidence="1" id="KW-1133">Transmembrane helix</keyword>
<name>A0A8G2FX06_PICTO</name>
<comment type="caution">
    <text evidence="2">The sequence shown here is derived from an EMBL/GenBank/DDBJ whole genome shotgun (WGS) entry which is preliminary data.</text>
</comment>
<keyword evidence="1" id="KW-0472">Membrane</keyword>
<dbReference type="AlphaFoldDB" id="A0A8G2FX06"/>
<dbReference type="RefSeq" id="WP_084272839.1">
    <property type="nucleotide sequence ID" value="NZ_FWYE01000002.1"/>
</dbReference>
<evidence type="ECO:0000256" key="1">
    <source>
        <dbReference type="SAM" id="Phobius"/>
    </source>
</evidence>
<reference evidence="2 3" key="1">
    <citation type="submission" date="2017-04" db="EMBL/GenBank/DDBJ databases">
        <authorList>
            <person name="Varghese N."/>
            <person name="Submissions S."/>
        </authorList>
    </citation>
    <scope>NUCLEOTIDE SEQUENCE [LARGE SCALE GENOMIC DNA]</scope>
    <source>
        <strain evidence="2 3">DSM 9789</strain>
    </source>
</reference>
<organism evidence="2 3">
    <name type="scientific">Picrophilus torridus (strain ATCC 700027 / DSM 9790 / JCM 10055 / NBRC 100828 / KAW 2/3)</name>
    <dbReference type="NCBI Taxonomy" id="1122961"/>
    <lineage>
        <taxon>Archaea</taxon>
        <taxon>Methanobacteriati</taxon>
        <taxon>Thermoplasmatota</taxon>
        <taxon>Thermoplasmata</taxon>
        <taxon>Thermoplasmatales</taxon>
        <taxon>Picrophilaceae</taxon>
        <taxon>Picrophilus</taxon>
    </lineage>
</organism>